<reference evidence="3" key="1">
    <citation type="submission" date="2017-01" db="EMBL/GenBank/DDBJ databases">
        <authorList>
            <person name="Wang Y."/>
            <person name="White M."/>
            <person name="Kvist S."/>
            <person name="Moncalvo J.-M."/>
        </authorList>
    </citation>
    <scope>NUCLEOTIDE SEQUENCE [LARGE SCALE GENOMIC DNA]</scope>
    <source>
        <strain evidence="3">ID-206-W2</strain>
    </source>
</reference>
<feature type="region of interest" description="Disordered" evidence="1">
    <location>
        <begin position="43"/>
        <end position="71"/>
    </location>
</feature>
<comment type="caution">
    <text evidence="2">The sequence shown here is derived from an EMBL/GenBank/DDBJ whole genome shotgun (WGS) entry which is preliminary data.</text>
</comment>
<protein>
    <submittedName>
        <fullName evidence="2">Uncharacterized protein</fullName>
    </submittedName>
</protein>
<dbReference type="EMBL" id="LSSM01001209">
    <property type="protein sequence ID" value="OMJ27042.1"/>
    <property type="molecule type" value="Genomic_DNA"/>
</dbReference>
<dbReference type="Proteomes" id="UP000187429">
    <property type="component" value="Unassembled WGS sequence"/>
</dbReference>
<evidence type="ECO:0000256" key="1">
    <source>
        <dbReference type="SAM" id="MobiDB-lite"/>
    </source>
</evidence>
<dbReference type="AlphaFoldDB" id="A0A1R1YJG7"/>
<sequence>MDMNNPLSSSSTSLSTNSGSWLTREGIEVDSCEDSLPLSISGFTSRHASTSGAKSTRPRPSLKLNDLNILK</sequence>
<name>A0A1R1YJG7_9FUNG</name>
<feature type="compositionally biased region" description="Polar residues" evidence="1">
    <location>
        <begin position="43"/>
        <end position="54"/>
    </location>
</feature>
<feature type="region of interest" description="Disordered" evidence="1">
    <location>
        <begin position="1"/>
        <end position="20"/>
    </location>
</feature>
<evidence type="ECO:0000313" key="3">
    <source>
        <dbReference type="Proteomes" id="UP000187429"/>
    </source>
</evidence>
<accession>A0A1R1YJG7</accession>
<evidence type="ECO:0000313" key="2">
    <source>
        <dbReference type="EMBL" id="OMJ27042.1"/>
    </source>
</evidence>
<gene>
    <name evidence="2" type="ORF">AYI69_g3536</name>
</gene>
<organism evidence="2 3">
    <name type="scientific">Smittium culicis</name>
    <dbReference type="NCBI Taxonomy" id="133412"/>
    <lineage>
        <taxon>Eukaryota</taxon>
        <taxon>Fungi</taxon>
        <taxon>Fungi incertae sedis</taxon>
        <taxon>Zoopagomycota</taxon>
        <taxon>Kickxellomycotina</taxon>
        <taxon>Harpellomycetes</taxon>
        <taxon>Harpellales</taxon>
        <taxon>Legeriomycetaceae</taxon>
        <taxon>Smittium</taxon>
    </lineage>
</organism>
<keyword evidence="3" id="KW-1185">Reference proteome</keyword>
<proteinExistence type="predicted"/>